<comment type="caution">
    <text evidence="1">The sequence shown here is derived from an EMBL/GenBank/DDBJ whole genome shotgun (WGS) entry which is preliminary data.</text>
</comment>
<evidence type="ECO:0000313" key="1">
    <source>
        <dbReference type="EMBL" id="KAL2740955.1"/>
    </source>
</evidence>
<accession>A0ABD2C7D9</accession>
<keyword evidence="2" id="KW-1185">Reference proteome</keyword>
<gene>
    <name evidence="1" type="ORF">V1478_001096</name>
</gene>
<dbReference type="Proteomes" id="UP001607302">
    <property type="component" value="Unassembled WGS sequence"/>
</dbReference>
<proteinExistence type="predicted"/>
<evidence type="ECO:0000313" key="2">
    <source>
        <dbReference type="Proteomes" id="UP001607302"/>
    </source>
</evidence>
<organism evidence="1 2">
    <name type="scientific">Vespula squamosa</name>
    <name type="common">Southern yellow jacket</name>
    <name type="synonym">Wasp</name>
    <dbReference type="NCBI Taxonomy" id="30214"/>
    <lineage>
        <taxon>Eukaryota</taxon>
        <taxon>Metazoa</taxon>
        <taxon>Ecdysozoa</taxon>
        <taxon>Arthropoda</taxon>
        <taxon>Hexapoda</taxon>
        <taxon>Insecta</taxon>
        <taxon>Pterygota</taxon>
        <taxon>Neoptera</taxon>
        <taxon>Endopterygota</taxon>
        <taxon>Hymenoptera</taxon>
        <taxon>Apocrita</taxon>
        <taxon>Aculeata</taxon>
        <taxon>Vespoidea</taxon>
        <taxon>Vespidae</taxon>
        <taxon>Vespinae</taxon>
        <taxon>Vespula</taxon>
    </lineage>
</organism>
<reference evidence="1 2" key="1">
    <citation type="journal article" date="2024" name="Ann. Entomol. Soc. Am.">
        <title>Genomic analyses of the southern and eastern yellowjacket wasps (Hymenoptera: Vespidae) reveal evolutionary signatures of social life.</title>
        <authorList>
            <person name="Catto M.A."/>
            <person name="Caine P.B."/>
            <person name="Orr S.E."/>
            <person name="Hunt B.G."/>
            <person name="Goodisman M.A.D."/>
        </authorList>
    </citation>
    <scope>NUCLEOTIDE SEQUENCE [LARGE SCALE GENOMIC DNA]</scope>
    <source>
        <strain evidence="1">233</strain>
        <tissue evidence="1">Head and thorax</tissue>
    </source>
</reference>
<protein>
    <submittedName>
        <fullName evidence="1">Uncharacterized protein</fullName>
    </submittedName>
</protein>
<sequence>MWYSCGVKSARIDKEITHAPVPESTSTSVVPTPGTAATSVTAIATATALGSFCFATGGVEIKNSTGRDAKEKKKK</sequence>
<name>A0ABD2C7D9_VESSQ</name>
<dbReference type="EMBL" id="JAUDFV010000020">
    <property type="protein sequence ID" value="KAL2740955.1"/>
    <property type="molecule type" value="Genomic_DNA"/>
</dbReference>
<dbReference type="AlphaFoldDB" id="A0ABD2C7D9"/>